<dbReference type="SUPFAM" id="SSF51735">
    <property type="entry name" value="NAD(P)-binding Rossmann-fold domains"/>
    <property type="match status" value="1"/>
</dbReference>
<proteinExistence type="predicted"/>
<dbReference type="AlphaFoldDB" id="B4SDL4"/>
<reference evidence="1 2" key="1">
    <citation type="submission" date="2008-06" db="EMBL/GenBank/DDBJ databases">
        <title>Complete sequence of Pelodictyon phaeoclathratiforme BU-1.</title>
        <authorList>
            <consortium name="US DOE Joint Genome Institute"/>
            <person name="Lucas S."/>
            <person name="Copeland A."/>
            <person name="Lapidus A."/>
            <person name="Glavina del Rio T."/>
            <person name="Dalin E."/>
            <person name="Tice H."/>
            <person name="Bruce D."/>
            <person name="Goodwin L."/>
            <person name="Pitluck S."/>
            <person name="Schmutz J."/>
            <person name="Larimer F."/>
            <person name="Land M."/>
            <person name="Hauser L."/>
            <person name="Kyrpides N."/>
            <person name="Mikhailova N."/>
            <person name="Liu Z."/>
            <person name="Li T."/>
            <person name="Zhao F."/>
            <person name="Overmann J."/>
            <person name="Bryant D.A."/>
            <person name="Richardson P."/>
        </authorList>
    </citation>
    <scope>NUCLEOTIDE SEQUENCE [LARGE SCALE GENOMIC DNA]</scope>
    <source>
        <strain evidence="2">DSM 5477 / BU-1</strain>
    </source>
</reference>
<dbReference type="HOGENOM" id="CLU_3082952_0_0_10"/>
<keyword evidence="2" id="KW-1185">Reference proteome</keyword>
<dbReference type="Proteomes" id="UP000002724">
    <property type="component" value="Chromosome"/>
</dbReference>
<protein>
    <submittedName>
        <fullName evidence="1">Uncharacterized protein</fullName>
    </submittedName>
</protein>
<name>B4SDL4_PELPB</name>
<dbReference type="STRING" id="324925.Ppha_2181"/>
<dbReference type="KEGG" id="pph:Ppha_2181"/>
<dbReference type="EMBL" id="CP001110">
    <property type="protein sequence ID" value="ACF44382.1"/>
    <property type="molecule type" value="Genomic_DNA"/>
</dbReference>
<dbReference type="InterPro" id="IPR036291">
    <property type="entry name" value="NAD(P)-bd_dom_sf"/>
</dbReference>
<sequence length="52" mass="5502">MGKTVVITGSTRGIGFGLAEDGWEDGVGATEETEPFCLKRSSFKGEVRIPQG</sequence>
<organism evidence="1 2">
    <name type="scientific">Pelodictyon phaeoclathratiforme (strain DSM 5477 / BU-1)</name>
    <dbReference type="NCBI Taxonomy" id="324925"/>
    <lineage>
        <taxon>Bacteria</taxon>
        <taxon>Pseudomonadati</taxon>
        <taxon>Chlorobiota</taxon>
        <taxon>Chlorobiia</taxon>
        <taxon>Chlorobiales</taxon>
        <taxon>Chlorobiaceae</taxon>
        <taxon>Chlorobium/Pelodictyon group</taxon>
        <taxon>Pelodictyon</taxon>
    </lineage>
</organism>
<accession>B4SDL4</accession>
<dbReference type="OrthoDB" id="9787298at2"/>
<evidence type="ECO:0000313" key="2">
    <source>
        <dbReference type="Proteomes" id="UP000002724"/>
    </source>
</evidence>
<gene>
    <name evidence="1" type="ordered locus">Ppha_2181</name>
</gene>
<evidence type="ECO:0000313" key="1">
    <source>
        <dbReference type="EMBL" id="ACF44382.1"/>
    </source>
</evidence>
<dbReference type="RefSeq" id="WP_012508859.1">
    <property type="nucleotide sequence ID" value="NC_011060.1"/>
</dbReference>